<reference evidence="7" key="2">
    <citation type="submission" date="2021-09" db="EMBL/GenBank/DDBJ databases">
        <authorList>
            <person name="Jia N."/>
            <person name="Wang J."/>
            <person name="Shi W."/>
            <person name="Du L."/>
            <person name="Sun Y."/>
            <person name="Zhan W."/>
            <person name="Jiang J."/>
            <person name="Wang Q."/>
            <person name="Zhang B."/>
            <person name="Ji P."/>
            <person name="Sakyi L.B."/>
            <person name="Cui X."/>
            <person name="Yuan T."/>
            <person name="Jiang B."/>
            <person name="Yang W."/>
            <person name="Lam T.T.-Y."/>
            <person name="Chang Q."/>
            <person name="Ding S."/>
            <person name="Wang X."/>
            <person name="Zhu J."/>
            <person name="Ruan X."/>
            <person name="Zhao L."/>
            <person name="Wei J."/>
            <person name="Que T."/>
            <person name="Du C."/>
            <person name="Cheng J."/>
            <person name="Dai P."/>
            <person name="Han X."/>
            <person name="Huang E."/>
            <person name="Gao Y."/>
            <person name="Liu J."/>
            <person name="Shao H."/>
            <person name="Ye R."/>
            <person name="Li L."/>
            <person name="Wei W."/>
            <person name="Wang X."/>
            <person name="Wang C."/>
            <person name="Huo Q."/>
            <person name="Li W."/>
            <person name="Guo W."/>
            <person name="Chen H."/>
            <person name="Chen S."/>
            <person name="Zhou L."/>
            <person name="Zhou L."/>
            <person name="Ni X."/>
            <person name="Tian J."/>
            <person name="Zhou Y."/>
            <person name="Sheng Y."/>
            <person name="Liu T."/>
            <person name="Pan Y."/>
            <person name="Xia L."/>
            <person name="Li J."/>
            <person name="Zhao F."/>
            <person name="Cao W."/>
        </authorList>
    </citation>
    <scope>NUCLEOTIDE SEQUENCE</scope>
    <source>
        <strain evidence="7">Rmic-2018</strain>
        <tissue evidence="7">Larvae</tissue>
    </source>
</reference>
<dbReference type="GO" id="GO:0008270">
    <property type="term" value="F:zinc ion binding"/>
    <property type="evidence" value="ECO:0007669"/>
    <property type="project" value="UniProtKB-KW"/>
</dbReference>
<accession>A0A9J6EB33</accession>
<evidence type="ECO:0000256" key="4">
    <source>
        <dbReference type="PROSITE-ProRule" id="PRU00175"/>
    </source>
</evidence>
<dbReference type="PROSITE" id="PS50089">
    <property type="entry name" value="ZF_RING_2"/>
    <property type="match status" value="1"/>
</dbReference>
<keyword evidence="1" id="KW-0479">Metal-binding</keyword>
<keyword evidence="5" id="KW-0175">Coiled coil</keyword>
<dbReference type="InterPro" id="IPR013083">
    <property type="entry name" value="Znf_RING/FYVE/PHD"/>
</dbReference>
<feature type="coiled-coil region" evidence="5">
    <location>
        <begin position="178"/>
        <end position="205"/>
    </location>
</feature>
<keyword evidence="8" id="KW-1185">Reference proteome</keyword>
<dbReference type="OrthoDB" id="6500809at2759"/>
<organism evidence="7 8">
    <name type="scientific">Rhipicephalus microplus</name>
    <name type="common">Cattle tick</name>
    <name type="synonym">Boophilus microplus</name>
    <dbReference type="NCBI Taxonomy" id="6941"/>
    <lineage>
        <taxon>Eukaryota</taxon>
        <taxon>Metazoa</taxon>
        <taxon>Ecdysozoa</taxon>
        <taxon>Arthropoda</taxon>
        <taxon>Chelicerata</taxon>
        <taxon>Arachnida</taxon>
        <taxon>Acari</taxon>
        <taxon>Parasitiformes</taxon>
        <taxon>Ixodida</taxon>
        <taxon>Ixodoidea</taxon>
        <taxon>Ixodidae</taxon>
        <taxon>Rhipicephalinae</taxon>
        <taxon>Rhipicephalus</taxon>
        <taxon>Boophilus</taxon>
    </lineage>
</organism>
<protein>
    <recommendedName>
        <fullName evidence="6">RING-type domain-containing protein</fullName>
    </recommendedName>
</protein>
<keyword evidence="2 4" id="KW-0863">Zinc-finger</keyword>
<comment type="caution">
    <text evidence="7">The sequence shown here is derived from an EMBL/GenBank/DDBJ whole genome shotgun (WGS) entry which is preliminary data.</text>
</comment>
<proteinExistence type="predicted"/>
<dbReference type="EMBL" id="JABSTU010000005">
    <property type="protein sequence ID" value="KAH8031269.1"/>
    <property type="molecule type" value="Genomic_DNA"/>
</dbReference>
<dbReference type="Proteomes" id="UP000821866">
    <property type="component" value="Chromosome 3"/>
</dbReference>
<sequence>MSDCGGPRAIHQLCDSVSGANWRSTRFEDVRTVNQYACCVCYVIPSTTVLLPCSHVLCEHCVTGCAVQGHGSICPLDAQPFCEDECQKLKLPAKAKHNLKAHCWNEVNGCQFVGTIEAVLQHFDRDCIFHALQCRRCERRILRTDIAAHYVAGCSQNASGARDGQPSTQDRAFASCYEDAVLEKLSALQRQMNDLSRKADSVDFEAVSCGMKGIESNITSMMTRHLKAGLEEVKLLVRDPLS</sequence>
<dbReference type="PROSITE" id="PS00518">
    <property type="entry name" value="ZF_RING_1"/>
    <property type="match status" value="1"/>
</dbReference>
<dbReference type="InterPro" id="IPR001841">
    <property type="entry name" value="Znf_RING"/>
</dbReference>
<dbReference type="OMA" id="ANWRSTR"/>
<evidence type="ECO:0000256" key="2">
    <source>
        <dbReference type="ARBA" id="ARBA00022771"/>
    </source>
</evidence>
<evidence type="ECO:0000256" key="3">
    <source>
        <dbReference type="ARBA" id="ARBA00022833"/>
    </source>
</evidence>
<name>A0A9J6EB33_RHIMP</name>
<dbReference type="SUPFAM" id="SSF49599">
    <property type="entry name" value="TRAF domain-like"/>
    <property type="match status" value="1"/>
</dbReference>
<gene>
    <name evidence="7" type="ORF">HPB51_014481</name>
</gene>
<dbReference type="Gene3D" id="3.30.40.10">
    <property type="entry name" value="Zinc/RING finger domain, C3HC4 (zinc finger)"/>
    <property type="match status" value="1"/>
</dbReference>
<evidence type="ECO:0000313" key="7">
    <source>
        <dbReference type="EMBL" id="KAH8031269.1"/>
    </source>
</evidence>
<feature type="domain" description="RING-type" evidence="6">
    <location>
        <begin position="38"/>
        <end position="77"/>
    </location>
</feature>
<evidence type="ECO:0000259" key="6">
    <source>
        <dbReference type="PROSITE" id="PS50089"/>
    </source>
</evidence>
<dbReference type="VEuPathDB" id="VectorBase:LOC119164961"/>
<dbReference type="InterPro" id="IPR017907">
    <property type="entry name" value="Znf_RING_CS"/>
</dbReference>
<keyword evidence="3" id="KW-0862">Zinc</keyword>
<dbReference type="AlphaFoldDB" id="A0A9J6EB33"/>
<reference evidence="7" key="1">
    <citation type="journal article" date="2020" name="Cell">
        <title>Large-Scale Comparative Analyses of Tick Genomes Elucidate Their Genetic Diversity and Vector Capacities.</title>
        <authorList>
            <consortium name="Tick Genome and Microbiome Consortium (TIGMIC)"/>
            <person name="Jia N."/>
            <person name="Wang J."/>
            <person name="Shi W."/>
            <person name="Du L."/>
            <person name="Sun Y."/>
            <person name="Zhan W."/>
            <person name="Jiang J.F."/>
            <person name="Wang Q."/>
            <person name="Zhang B."/>
            <person name="Ji P."/>
            <person name="Bell-Sakyi L."/>
            <person name="Cui X.M."/>
            <person name="Yuan T.T."/>
            <person name="Jiang B.G."/>
            <person name="Yang W.F."/>
            <person name="Lam T.T."/>
            <person name="Chang Q.C."/>
            <person name="Ding S.J."/>
            <person name="Wang X.J."/>
            <person name="Zhu J.G."/>
            <person name="Ruan X.D."/>
            <person name="Zhao L."/>
            <person name="Wei J.T."/>
            <person name="Ye R.Z."/>
            <person name="Que T.C."/>
            <person name="Du C.H."/>
            <person name="Zhou Y.H."/>
            <person name="Cheng J.X."/>
            <person name="Dai P.F."/>
            <person name="Guo W.B."/>
            <person name="Han X.H."/>
            <person name="Huang E.J."/>
            <person name="Li L.F."/>
            <person name="Wei W."/>
            <person name="Gao Y.C."/>
            <person name="Liu J.Z."/>
            <person name="Shao H.Z."/>
            <person name="Wang X."/>
            <person name="Wang C.C."/>
            <person name="Yang T.C."/>
            <person name="Huo Q.B."/>
            <person name="Li W."/>
            <person name="Chen H.Y."/>
            <person name="Chen S.E."/>
            <person name="Zhou L.G."/>
            <person name="Ni X.B."/>
            <person name="Tian J.H."/>
            <person name="Sheng Y."/>
            <person name="Liu T."/>
            <person name="Pan Y.S."/>
            <person name="Xia L.Y."/>
            <person name="Li J."/>
            <person name="Zhao F."/>
            <person name="Cao W.C."/>
        </authorList>
    </citation>
    <scope>NUCLEOTIDE SEQUENCE</scope>
    <source>
        <strain evidence="7">Rmic-2018</strain>
    </source>
</reference>
<dbReference type="SUPFAM" id="SSF57850">
    <property type="entry name" value="RING/U-box"/>
    <property type="match status" value="1"/>
</dbReference>
<evidence type="ECO:0000256" key="1">
    <source>
        <dbReference type="ARBA" id="ARBA00022723"/>
    </source>
</evidence>
<evidence type="ECO:0000256" key="5">
    <source>
        <dbReference type="SAM" id="Coils"/>
    </source>
</evidence>
<evidence type="ECO:0000313" key="8">
    <source>
        <dbReference type="Proteomes" id="UP000821866"/>
    </source>
</evidence>